<accession>A0A395NY81</accession>
<sequence>MTTACSAPGPASSSASTAYPPAAWSATVSDRLQGPFPAGHAPDGGASAASPVLVEASLSSSGMNSPGAPTKEAKSRSARANHAETHVAMAVPIFKCHFATPF</sequence>
<dbReference type="Proteomes" id="UP000266272">
    <property type="component" value="Unassembled WGS sequence"/>
</dbReference>
<evidence type="ECO:0000256" key="1">
    <source>
        <dbReference type="SAM" id="MobiDB-lite"/>
    </source>
</evidence>
<dbReference type="EMBL" id="PXOA01000072">
    <property type="protein sequence ID" value="RFU81052.1"/>
    <property type="molecule type" value="Genomic_DNA"/>
</dbReference>
<evidence type="ECO:0000313" key="3">
    <source>
        <dbReference type="Proteomes" id="UP000266272"/>
    </source>
</evidence>
<feature type="region of interest" description="Disordered" evidence="1">
    <location>
        <begin position="30"/>
        <end position="82"/>
    </location>
</feature>
<dbReference type="AlphaFoldDB" id="A0A395NY81"/>
<proteinExistence type="predicted"/>
<organism evidence="2 3">
    <name type="scientific">Trichoderma arundinaceum</name>
    <dbReference type="NCBI Taxonomy" id="490622"/>
    <lineage>
        <taxon>Eukaryota</taxon>
        <taxon>Fungi</taxon>
        <taxon>Dikarya</taxon>
        <taxon>Ascomycota</taxon>
        <taxon>Pezizomycotina</taxon>
        <taxon>Sordariomycetes</taxon>
        <taxon>Hypocreomycetidae</taxon>
        <taxon>Hypocreales</taxon>
        <taxon>Hypocreaceae</taxon>
        <taxon>Trichoderma</taxon>
    </lineage>
</organism>
<comment type="caution">
    <text evidence="2">The sequence shown here is derived from an EMBL/GenBank/DDBJ whole genome shotgun (WGS) entry which is preliminary data.</text>
</comment>
<gene>
    <name evidence="2" type="ORF">TARUN_1145</name>
</gene>
<keyword evidence="3" id="KW-1185">Reference proteome</keyword>
<evidence type="ECO:0000313" key="2">
    <source>
        <dbReference type="EMBL" id="RFU81052.1"/>
    </source>
</evidence>
<feature type="compositionally biased region" description="Basic and acidic residues" evidence="1">
    <location>
        <begin position="71"/>
        <end position="82"/>
    </location>
</feature>
<name>A0A395NY81_TRIAR</name>
<protein>
    <submittedName>
        <fullName evidence="2">Uncharacterized protein</fullName>
    </submittedName>
</protein>
<feature type="region of interest" description="Disordered" evidence="1">
    <location>
        <begin position="1"/>
        <end position="20"/>
    </location>
</feature>
<reference evidence="2 3" key="1">
    <citation type="journal article" date="2018" name="PLoS Pathog.">
        <title>Evolution of structural diversity of trichothecenes, a family of toxins produced by plant pathogenic and entomopathogenic fungi.</title>
        <authorList>
            <person name="Proctor R.H."/>
            <person name="McCormick S.P."/>
            <person name="Kim H.S."/>
            <person name="Cardoza R.E."/>
            <person name="Stanley A.M."/>
            <person name="Lindo L."/>
            <person name="Kelly A."/>
            <person name="Brown D.W."/>
            <person name="Lee T."/>
            <person name="Vaughan M.M."/>
            <person name="Alexander N.J."/>
            <person name="Busman M."/>
            <person name="Gutierrez S."/>
        </authorList>
    </citation>
    <scope>NUCLEOTIDE SEQUENCE [LARGE SCALE GENOMIC DNA]</scope>
    <source>
        <strain evidence="2 3">IBT 40837</strain>
    </source>
</reference>